<evidence type="ECO:0000259" key="1">
    <source>
        <dbReference type="Pfam" id="PF05050"/>
    </source>
</evidence>
<dbReference type="Pfam" id="PF05050">
    <property type="entry name" value="Methyltransf_21"/>
    <property type="match status" value="1"/>
</dbReference>
<reference evidence="2" key="1">
    <citation type="submission" date="2018-05" db="EMBL/GenBank/DDBJ databases">
        <authorList>
            <person name="Lanie J.A."/>
            <person name="Ng W.-L."/>
            <person name="Kazmierczak K.M."/>
            <person name="Andrzejewski T.M."/>
            <person name="Davidsen T.M."/>
            <person name="Wayne K.J."/>
            <person name="Tettelin H."/>
            <person name="Glass J.I."/>
            <person name="Rusch D."/>
            <person name="Podicherti R."/>
            <person name="Tsui H.-C.T."/>
            <person name="Winkler M.E."/>
        </authorList>
    </citation>
    <scope>NUCLEOTIDE SEQUENCE</scope>
</reference>
<dbReference type="InterPro" id="IPR029063">
    <property type="entry name" value="SAM-dependent_MTases_sf"/>
</dbReference>
<dbReference type="PANTHER" id="PTHR34203">
    <property type="entry name" value="METHYLTRANSFERASE, FKBM FAMILY PROTEIN"/>
    <property type="match status" value="1"/>
</dbReference>
<dbReference type="SUPFAM" id="SSF53335">
    <property type="entry name" value="S-adenosyl-L-methionine-dependent methyltransferases"/>
    <property type="match status" value="1"/>
</dbReference>
<organism evidence="2">
    <name type="scientific">marine metagenome</name>
    <dbReference type="NCBI Taxonomy" id="408172"/>
    <lineage>
        <taxon>unclassified sequences</taxon>
        <taxon>metagenomes</taxon>
        <taxon>ecological metagenomes</taxon>
    </lineage>
</organism>
<sequence length="297" mass="33287">MSQKIELLDELIELLPRIVPLHSRSSAIYKVIDDSIIEALRTSSLMDPVNGQIQLGEIGSLQFPYTNMGAIDSIDLFGLDELILFSFYWVNRNRYNRVADVGANLGLHSLVMSRCGWEVMAYEPDPRHVKLIQRNFRLNDLEPVELSEVAISGSAGVREFVRVLGNWTGSHLAGAKDNPYGELERFDVEVVSPKEIFSQCDLIKLDVEGEEASILLSSQFLDWNGTDVIAEIGNPSNANLIFKHLGKIGVNCFPQKIGWRLAREIADMPTSYRDGNVFFSLSKSMSWQNQVDPAVPN</sequence>
<dbReference type="EMBL" id="UINC01016793">
    <property type="protein sequence ID" value="SVA69654.1"/>
    <property type="molecule type" value="Genomic_DNA"/>
</dbReference>
<dbReference type="Gene3D" id="3.40.50.150">
    <property type="entry name" value="Vaccinia Virus protein VP39"/>
    <property type="match status" value="1"/>
</dbReference>
<name>A0A381XY16_9ZZZZ</name>
<proteinExistence type="predicted"/>
<dbReference type="NCBIfam" id="TIGR01444">
    <property type="entry name" value="fkbM_fam"/>
    <property type="match status" value="1"/>
</dbReference>
<gene>
    <name evidence="2" type="ORF">METZ01_LOCUS122508</name>
</gene>
<dbReference type="AlphaFoldDB" id="A0A381XY16"/>
<dbReference type="PANTHER" id="PTHR34203:SF15">
    <property type="entry name" value="SLL1173 PROTEIN"/>
    <property type="match status" value="1"/>
</dbReference>
<accession>A0A381XY16</accession>
<dbReference type="InterPro" id="IPR052514">
    <property type="entry name" value="SAM-dependent_MTase"/>
</dbReference>
<protein>
    <recommendedName>
        <fullName evidence="1">Methyltransferase FkbM domain-containing protein</fullName>
    </recommendedName>
</protein>
<feature type="domain" description="Methyltransferase FkbM" evidence="1">
    <location>
        <begin position="100"/>
        <end position="216"/>
    </location>
</feature>
<evidence type="ECO:0000313" key="2">
    <source>
        <dbReference type="EMBL" id="SVA69654.1"/>
    </source>
</evidence>
<dbReference type="InterPro" id="IPR006342">
    <property type="entry name" value="FkbM_mtfrase"/>
</dbReference>